<dbReference type="PANTHER" id="PTHR46795:SF3">
    <property type="entry name" value="ABC TRANSPORTER PERMEASE"/>
    <property type="match status" value="1"/>
</dbReference>
<feature type="transmembrane region" description="Helical" evidence="6">
    <location>
        <begin position="161"/>
        <end position="180"/>
    </location>
</feature>
<dbReference type="PIRSF" id="PIRSF018968">
    <property type="entry name" value="ABC_permease_BceB"/>
    <property type="match status" value="1"/>
</dbReference>
<evidence type="ECO:0000256" key="4">
    <source>
        <dbReference type="ARBA" id="ARBA00022989"/>
    </source>
</evidence>
<dbReference type="PANTHER" id="PTHR46795">
    <property type="entry name" value="ABC TRANSPORTER PERMEASE-RELATED-RELATED"/>
    <property type="match status" value="1"/>
</dbReference>
<dbReference type="AlphaFoldDB" id="A0A1U6J0D2"/>
<dbReference type="InterPro" id="IPR003838">
    <property type="entry name" value="ABC3_permease_C"/>
</dbReference>
<feature type="transmembrane region" description="Helical" evidence="6">
    <location>
        <begin position="232"/>
        <end position="259"/>
    </location>
</feature>
<proteinExistence type="inferred from homology"/>
<gene>
    <name evidence="8" type="ORF">CCH01_05300</name>
</gene>
<dbReference type="STRING" id="1351755.CCH01_05300"/>
<feature type="domain" description="ABC3 transporter permease C-terminal" evidence="7">
    <location>
        <begin position="66"/>
        <end position="173"/>
    </location>
</feature>
<dbReference type="EMBL" id="LT799839">
    <property type="protein sequence ID" value="SLK13700.1"/>
    <property type="molecule type" value="Genomic_DNA"/>
</dbReference>
<keyword evidence="5 6" id="KW-0472">Membrane</keyword>
<feature type="transmembrane region" description="Helical" evidence="6">
    <location>
        <begin position="624"/>
        <end position="648"/>
    </location>
</feature>
<feature type="transmembrane region" description="Helical" evidence="6">
    <location>
        <begin position="201"/>
        <end position="220"/>
    </location>
</feature>
<keyword evidence="9" id="KW-1185">Reference proteome</keyword>
<feature type="transmembrane region" description="Helical" evidence="6">
    <location>
        <begin position="108"/>
        <end position="141"/>
    </location>
</feature>
<keyword evidence="6" id="KW-0813">Transport</keyword>
<comment type="subcellular location">
    <subcellularLocation>
        <location evidence="1 6">Cell membrane</location>
        <topology evidence="1 6">Multi-pass membrane protein</topology>
    </subcellularLocation>
</comment>
<feature type="transmembrane region" description="Helical" evidence="6">
    <location>
        <begin position="528"/>
        <end position="556"/>
    </location>
</feature>
<comment type="similarity">
    <text evidence="6">Belongs to the ABC-4 integral membrane protein family.</text>
</comment>
<keyword evidence="4 6" id="KW-1133">Transmembrane helix</keyword>
<accession>A0A1U6J0D2</accession>
<dbReference type="GO" id="GO:0055085">
    <property type="term" value="P:transmembrane transport"/>
    <property type="evidence" value="ECO:0007669"/>
    <property type="project" value="UniProtKB-UniRule"/>
</dbReference>
<dbReference type="GO" id="GO:0005886">
    <property type="term" value="C:plasma membrane"/>
    <property type="evidence" value="ECO:0007669"/>
    <property type="project" value="UniProtKB-SubCell"/>
</dbReference>
<reference evidence="9" key="1">
    <citation type="submission" date="2017-03" db="EMBL/GenBank/DDBJ databases">
        <authorList>
            <person name="Falquet L."/>
            <person name="Falquet L."/>
        </authorList>
    </citation>
    <scope>NUCLEOTIDE SEQUENCE [LARGE SCALE GENOMIC DNA]</scope>
</reference>
<sequence>MKNSMYVNIAKNNLLKNKKTYLPYILACIGTIMMFYVMSCIATNEGLDSVRGAGALKILLGIGVKIIGLFSIIFLFYTNSFLIKRRKKEIGLYNVLGMEKKHIGKILIIETLIIGFGSLILGIILGSILGKLLFLILINLLKVSISISSTFSISLVAMKNTVFLFVAIFIVVLLQNIIMVKVNNPIELLRGGEKGEKEPKASWILTICAFGFLTAGYTMASTVDKPLKALSIVFIAIILVILGTYSLFTSGSIAILKLLKKNKSFYYKSKNFISVSGMTYRMKQNAVGLASICILCTAVLITISTTVSLYAGQEGSLKIAYPYDTEIKVPASEKELYTKISDNLENKASNYNVKITDLKKFNNFNLMVNADGENFKSAIEQKTSGIEDISVIQIYSLDDYNKIENKNIELKDNEALIFSVSKEYTGDSIVINDNKFKIAKNLDSFKVVNKNKNNITDEYCVVLKNQQVIEKVCKDSADKGALFSTNEIKFNLDGTKEDKINFCEAISSDLTNTKLAKISNIDIDRKDFYVVNGGCIFLGSFLGLLFILGTVLIIYYKQISEGYDDSDRFQIVQKVGMSKEEVKKVINKQVLMVFFFPVGIALIHTAFAFKPISKLLGLFGLFDINIFLIVTIITAIVFIILYVIVYVITSNVYYKVVQQE</sequence>
<keyword evidence="2 6" id="KW-1003">Cell membrane</keyword>
<evidence type="ECO:0000256" key="2">
    <source>
        <dbReference type="ARBA" id="ARBA00022475"/>
    </source>
</evidence>
<dbReference type="Pfam" id="PF02687">
    <property type="entry name" value="FtsX"/>
    <property type="match status" value="2"/>
</dbReference>
<organism evidence="8 9">
    <name type="scientific">Clostridium chauvoei JF4335</name>
    <dbReference type="NCBI Taxonomy" id="1351755"/>
    <lineage>
        <taxon>Bacteria</taxon>
        <taxon>Bacillati</taxon>
        <taxon>Bacillota</taxon>
        <taxon>Clostridia</taxon>
        <taxon>Eubacteriales</taxon>
        <taxon>Clostridiaceae</taxon>
        <taxon>Clostridium</taxon>
    </lineage>
</organism>
<evidence type="ECO:0000256" key="6">
    <source>
        <dbReference type="PIRNR" id="PIRNR018968"/>
    </source>
</evidence>
<evidence type="ECO:0000256" key="5">
    <source>
        <dbReference type="ARBA" id="ARBA00023136"/>
    </source>
</evidence>
<dbReference type="InterPro" id="IPR052536">
    <property type="entry name" value="ABC-4_Integral_Memb_Prot"/>
</dbReference>
<keyword evidence="3 6" id="KW-0812">Transmembrane</keyword>
<evidence type="ECO:0000313" key="8">
    <source>
        <dbReference type="EMBL" id="SLK13700.1"/>
    </source>
</evidence>
<protein>
    <submittedName>
        <fullName evidence="8">Putative ABC-type antimicrobial peptide transport system, permease component</fullName>
    </submittedName>
</protein>
<feature type="transmembrane region" description="Helical" evidence="6">
    <location>
        <begin position="21"/>
        <end position="38"/>
    </location>
</feature>
<name>A0A1U6J0D2_9CLOT</name>
<evidence type="ECO:0000259" key="7">
    <source>
        <dbReference type="Pfam" id="PF02687"/>
    </source>
</evidence>
<dbReference type="GeneID" id="66300892"/>
<evidence type="ECO:0000256" key="1">
    <source>
        <dbReference type="ARBA" id="ARBA00004651"/>
    </source>
</evidence>
<feature type="transmembrane region" description="Helical" evidence="6">
    <location>
        <begin position="58"/>
        <end position="78"/>
    </location>
</feature>
<dbReference type="InterPro" id="IPR027022">
    <property type="entry name" value="ABC_permease_BceB-typ"/>
</dbReference>
<feature type="transmembrane region" description="Helical" evidence="6">
    <location>
        <begin position="590"/>
        <end position="612"/>
    </location>
</feature>
<feature type="domain" description="ABC3 transporter permease C-terminal" evidence="7">
    <location>
        <begin position="541"/>
        <end position="654"/>
    </location>
</feature>
<evidence type="ECO:0000313" key="9">
    <source>
        <dbReference type="Proteomes" id="UP000190476"/>
    </source>
</evidence>
<evidence type="ECO:0000256" key="3">
    <source>
        <dbReference type="ARBA" id="ARBA00022692"/>
    </source>
</evidence>
<feature type="transmembrane region" description="Helical" evidence="6">
    <location>
        <begin position="286"/>
        <end position="311"/>
    </location>
</feature>
<dbReference type="RefSeq" id="WP_161493080.1">
    <property type="nucleotide sequence ID" value="NZ_CBML010000006.1"/>
</dbReference>
<dbReference type="Proteomes" id="UP000190476">
    <property type="component" value="Chromosome I"/>
</dbReference>